<reference evidence="1 2" key="1">
    <citation type="journal article" date="2023" name="Commun. Biol.">
        <title>Genome analysis of Parmales, the sister group of diatoms, reveals the evolutionary specialization of diatoms from phago-mixotrophs to photoautotrophs.</title>
        <authorList>
            <person name="Ban H."/>
            <person name="Sato S."/>
            <person name="Yoshikawa S."/>
            <person name="Yamada K."/>
            <person name="Nakamura Y."/>
            <person name="Ichinomiya M."/>
            <person name="Sato N."/>
            <person name="Blanc-Mathieu R."/>
            <person name="Endo H."/>
            <person name="Kuwata A."/>
            <person name="Ogata H."/>
        </authorList>
    </citation>
    <scope>NUCLEOTIDE SEQUENCE [LARGE SCALE GENOMIC DNA]</scope>
</reference>
<organism evidence="1 2">
    <name type="scientific">Tetraparma gracilis</name>
    <dbReference type="NCBI Taxonomy" id="2962635"/>
    <lineage>
        <taxon>Eukaryota</taxon>
        <taxon>Sar</taxon>
        <taxon>Stramenopiles</taxon>
        <taxon>Ochrophyta</taxon>
        <taxon>Bolidophyceae</taxon>
        <taxon>Parmales</taxon>
        <taxon>Triparmaceae</taxon>
        <taxon>Tetraparma</taxon>
    </lineage>
</organism>
<proteinExistence type="predicted"/>
<gene>
    <name evidence="1" type="ORF">TeGR_g11733</name>
</gene>
<comment type="caution">
    <text evidence="1">The sequence shown here is derived from an EMBL/GenBank/DDBJ whole genome shotgun (WGS) entry which is preliminary data.</text>
</comment>
<evidence type="ECO:0000313" key="1">
    <source>
        <dbReference type="EMBL" id="GMI55387.1"/>
    </source>
</evidence>
<dbReference type="Proteomes" id="UP001165060">
    <property type="component" value="Unassembled WGS sequence"/>
</dbReference>
<protein>
    <submittedName>
        <fullName evidence="1">Uncharacterized protein</fullName>
    </submittedName>
</protein>
<accession>A0ABQ6NBL7</accession>
<keyword evidence="2" id="KW-1185">Reference proteome</keyword>
<dbReference type="EMBL" id="BRYB01006702">
    <property type="protein sequence ID" value="GMI55387.1"/>
    <property type="molecule type" value="Genomic_DNA"/>
</dbReference>
<sequence>ATLKRMDDNLPTTVAAYNKVEPDKGARYELGDGGFYVRASWARQVEDISTQMAERGVASKFYWEEIKNAVDELYEFVEEAVANGVLYSDLIFFVSSAGPGSDSQIKEEKRNREKVKDKVVESGRVPRGDAVVHSCHIRIAPNHTNFRDRATSRSGHNAARTAEKLLTARVPESANGVLGGGGGVPRILAIGGVNVAIQYSD</sequence>
<evidence type="ECO:0000313" key="2">
    <source>
        <dbReference type="Proteomes" id="UP001165060"/>
    </source>
</evidence>
<feature type="non-terminal residue" evidence="1">
    <location>
        <position position="1"/>
    </location>
</feature>
<name>A0ABQ6NBL7_9STRA</name>